<evidence type="ECO:0000313" key="2">
    <source>
        <dbReference type="Proteomes" id="UP000432015"/>
    </source>
</evidence>
<evidence type="ECO:0000313" key="1">
    <source>
        <dbReference type="EMBL" id="MUN38719.1"/>
    </source>
</evidence>
<gene>
    <name evidence="1" type="ORF">GNZ18_19210</name>
</gene>
<dbReference type="AlphaFoldDB" id="A0A7K1L2U4"/>
<accession>A0A7K1L2U4</accession>
<proteinExistence type="predicted"/>
<keyword evidence="2" id="KW-1185">Reference proteome</keyword>
<dbReference type="Proteomes" id="UP000432015">
    <property type="component" value="Unassembled WGS sequence"/>
</dbReference>
<reference evidence="1 2" key="1">
    <citation type="submission" date="2019-11" db="EMBL/GenBank/DDBJ databases">
        <authorList>
            <person name="Cao P."/>
        </authorList>
    </citation>
    <scope>NUCLEOTIDE SEQUENCE [LARGE SCALE GENOMIC DNA]</scope>
    <source>
        <strain evidence="1 2">NEAU-AAG5</strain>
    </source>
</reference>
<sequence length="49" mass="5822">MKIRLMGLPDEVDQATERLKQLFDVIDISAYRPLRGQSRQVFVYIEIRL</sequence>
<protein>
    <submittedName>
        <fullName evidence="1">Uncharacterized protein</fullName>
    </submittedName>
</protein>
<dbReference type="EMBL" id="WOFH01000006">
    <property type="protein sequence ID" value="MUN38719.1"/>
    <property type="molecule type" value="Genomic_DNA"/>
</dbReference>
<dbReference type="RefSeq" id="WP_156217868.1">
    <property type="nucleotide sequence ID" value="NZ_WOFH01000006.1"/>
</dbReference>
<organism evidence="1 2">
    <name type="scientific">Actinomadura litoris</name>
    <dbReference type="NCBI Taxonomy" id="2678616"/>
    <lineage>
        <taxon>Bacteria</taxon>
        <taxon>Bacillati</taxon>
        <taxon>Actinomycetota</taxon>
        <taxon>Actinomycetes</taxon>
        <taxon>Streptosporangiales</taxon>
        <taxon>Thermomonosporaceae</taxon>
        <taxon>Actinomadura</taxon>
    </lineage>
</organism>
<name>A0A7K1L2U4_9ACTN</name>
<comment type="caution">
    <text evidence="1">The sequence shown here is derived from an EMBL/GenBank/DDBJ whole genome shotgun (WGS) entry which is preliminary data.</text>
</comment>